<dbReference type="GO" id="GO:0043138">
    <property type="term" value="F:3'-5' DNA helicase activity"/>
    <property type="evidence" value="ECO:0007669"/>
    <property type="project" value="UniProtKB-EC"/>
</dbReference>
<keyword evidence="13" id="KW-1185">Reference proteome</keyword>
<dbReference type="InterPro" id="IPR004589">
    <property type="entry name" value="DNA_helicase_ATP-dep_RecQ"/>
</dbReference>
<evidence type="ECO:0000256" key="1">
    <source>
        <dbReference type="ARBA" id="ARBA00005446"/>
    </source>
</evidence>
<dbReference type="AlphaFoldDB" id="A0A9P8VEL7"/>
<dbReference type="EMBL" id="JAGSXJ010000009">
    <property type="protein sequence ID" value="KAH6688547.1"/>
    <property type="molecule type" value="Genomic_DNA"/>
</dbReference>
<dbReference type="FunFam" id="3.40.50.300:FF:001834">
    <property type="entry name" value="ATP-dependent DNA helicase"/>
    <property type="match status" value="1"/>
</dbReference>
<dbReference type="GO" id="GO:0005694">
    <property type="term" value="C:chromosome"/>
    <property type="evidence" value="ECO:0007669"/>
    <property type="project" value="TreeGrafter"/>
</dbReference>
<comment type="subcellular location">
    <subcellularLocation>
        <location evidence="9">Nucleus</location>
    </subcellularLocation>
</comment>
<keyword evidence="3 9" id="KW-0378">Hydrolase</keyword>
<dbReference type="SUPFAM" id="SSF52540">
    <property type="entry name" value="P-loop containing nucleoside triphosphate hydrolases"/>
    <property type="match status" value="1"/>
</dbReference>
<feature type="domain" description="Helicase ATP-binding" evidence="10">
    <location>
        <begin position="37"/>
        <end position="211"/>
    </location>
</feature>
<dbReference type="PANTHER" id="PTHR13710:SF152">
    <property type="entry name" value="ATP-DEPENDENT DNA HELICASE Q5"/>
    <property type="match status" value="1"/>
</dbReference>
<evidence type="ECO:0000256" key="2">
    <source>
        <dbReference type="ARBA" id="ARBA00022741"/>
    </source>
</evidence>
<dbReference type="Pfam" id="PF16124">
    <property type="entry name" value="RecQ_Zn_bind"/>
    <property type="match status" value="1"/>
</dbReference>
<protein>
    <recommendedName>
        <fullName evidence="9">ATP-dependent DNA helicase</fullName>
        <ecNumber evidence="9">5.6.2.4</ecNumber>
    </recommendedName>
</protein>
<comment type="catalytic activity">
    <reaction evidence="9">
        <text>ATP + H2O = ADP + phosphate + H(+)</text>
        <dbReference type="Rhea" id="RHEA:13065"/>
        <dbReference type="ChEBI" id="CHEBI:15377"/>
        <dbReference type="ChEBI" id="CHEBI:15378"/>
        <dbReference type="ChEBI" id="CHEBI:30616"/>
        <dbReference type="ChEBI" id="CHEBI:43474"/>
        <dbReference type="ChEBI" id="CHEBI:456216"/>
    </reaction>
</comment>
<evidence type="ECO:0000256" key="6">
    <source>
        <dbReference type="ARBA" id="ARBA00023125"/>
    </source>
</evidence>
<evidence type="ECO:0000256" key="9">
    <source>
        <dbReference type="RuleBase" id="RU364117"/>
    </source>
</evidence>
<dbReference type="SMART" id="SM00487">
    <property type="entry name" value="DEXDc"/>
    <property type="match status" value="1"/>
</dbReference>
<dbReference type="GO" id="GO:0009378">
    <property type="term" value="F:four-way junction helicase activity"/>
    <property type="evidence" value="ECO:0007669"/>
    <property type="project" value="TreeGrafter"/>
</dbReference>
<evidence type="ECO:0000259" key="11">
    <source>
        <dbReference type="PROSITE" id="PS51194"/>
    </source>
</evidence>
<dbReference type="GO" id="GO:0003677">
    <property type="term" value="F:DNA binding"/>
    <property type="evidence" value="ECO:0007669"/>
    <property type="project" value="UniProtKB-KW"/>
</dbReference>
<evidence type="ECO:0000259" key="10">
    <source>
        <dbReference type="PROSITE" id="PS51192"/>
    </source>
</evidence>
<evidence type="ECO:0000256" key="5">
    <source>
        <dbReference type="ARBA" id="ARBA00022840"/>
    </source>
</evidence>
<dbReference type="InterPro" id="IPR002464">
    <property type="entry name" value="DNA/RNA_helicase_DEAH_CS"/>
</dbReference>
<evidence type="ECO:0000256" key="7">
    <source>
        <dbReference type="ARBA" id="ARBA00023242"/>
    </source>
</evidence>
<comment type="caution">
    <text evidence="12">The sequence shown here is derived from an EMBL/GenBank/DDBJ whole genome shotgun (WGS) entry which is preliminary data.</text>
</comment>
<accession>A0A9P8VEL7</accession>
<dbReference type="EC" id="5.6.2.4" evidence="9"/>
<sequence>MPPPSLSRSSSACVDLDFTLRRQFNKTSFRPQQREIITAALEGRDVFVQAATSFGKSLCFQLPACIDQGITIVVSPLLSLMMNQVEQLQAANINASSLNSYTIPKERDRINRDLASGHPLTRLLYVTPELCSSEHFRGRLELVHEQCELARIVVDEAHCISEWGHDFRRDFKRLSWFRQRFPKVPIMCLTATANPVVRLDILSTLGLSGDGVPPDRLSSFVMTAHRPNLHLEIRYTKDQEDRMSDFLAWIRGVHDRRKAEPRKSELDADGERHTISGIIYTMSRDECESLAAQLVQEGIGARPFHAKLTKEVKEQTLARWVSDQPGYEIIVATTAFGMGIDKENVRFVVHWRLPKSFEGYYQEAGRAGRDGNASYCFLYYSREDLQRAQSLVRRGNREGSGTNSTAQLKSLQALALYCENTGGCRHAQICKYFGETEIPTCDYACDWHKDPHGLQRRLVRGLADEEWVSTQAETGRYEGGYDY</sequence>
<dbReference type="GO" id="GO:0005634">
    <property type="term" value="C:nucleus"/>
    <property type="evidence" value="ECO:0007669"/>
    <property type="project" value="UniProtKB-SubCell"/>
</dbReference>
<evidence type="ECO:0000256" key="3">
    <source>
        <dbReference type="ARBA" id="ARBA00022801"/>
    </source>
</evidence>
<dbReference type="PROSITE" id="PS00690">
    <property type="entry name" value="DEAH_ATP_HELICASE"/>
    <property type="match status" value="1"/>
</dbReference>
<reference evidence="12" key="1">
    <citation type="journal article" date="2021" name="Nat. Commun.">
        <title>Genetic determinants of endophytism in the Arabidopsis root mycobiome.</title>
        <authorList>
            <person name="Mesny F."/>
            <person name="Miyauchi S."/>
            <person name="Thiergart T."/>
            <person name="Pickel B."/>
            <person name="Atanasova L."/>
            <person name="Karlsson M."/>
            <person name="Huettel B."/>
            <person name="Barry K.W."/>
            <person name="Haridas S."/>
            <person name="Chen C."/>
            <person name="Bauer D."/>
            <person name="Andreopoulos W."/>
            <person name="Pangilinan J."/>
            <person name="LaButti K."/>
            <person name="Riley R."/>
            <person name="Lipzen A."/>
            <person name="Clum A."/>
            <person name="Drula E."/>
            <person name="Henrissat B."/>
            <person name="Kohler A."/>
            <person name="Grigoriev I.V."/>
            <person name="Martin F.M."/>
            <person name="Hacquard S."/>
        </authorList>
    </citation>
    <scope>NUCLEOTIDE SEQUENCE</scope>
    <source>
        <strain evidence="12">MPI-SDFR-AT-0117</strain>
    </source>
</reference>
<feature type="domain" description="Helicase C-terminal" evidence="11">
    <location>
        <begin position="265"/>
        <end position="412"/>
    </location>
</feature>
<dbReference type="InterPro" id="IPR001650">
    <property type="entry name" value="Helicase_C-like"/>
</dbReference>
<dbReference type="InterPro" id="IPR011545">
    <property type="entry name" value="DEAD/DEAH_box_helicase_dom"/>
</dbReference>
<keyword evidence="6" id="KW-0238">DNA-binding</keyword>
<dbReference type="SMART" id="SM00490">
    <property type="entry name" value="HELICc"/>
    <property type="match status" value="1"/>
</dbReference>
<dbReference type="PANTHER" id="PTHR13710">
    <property type="entry name" value="DNA HELICASE RECQ FAMILY MEMBER"/>
    <property type="match status" value="1"/>
</dbReference>
<dbReference type="InterPro" id="IPR027417">
    <property type="entry name" value="P-loop_NTPase"/>
</dbReference>
<evidence type="ECO:0000313" key="13">
    <source>
        <dbReference type="Proteomes" id="UP000770015"/>
    </source>
</evidence>
<organism evidence="12 13">
    <name type="scientific">Plectosphaerella plurivora</name>
    <dbReference type="NCBI Taxonomy" id="936078"/>
    <lineage>
        <taxon>Eukaryota</taxon>
        <taxon>Fungi</taxon>
        <taxon>Dikarya</taxon>
        <taxon>Ascomycota</taxon>
        <taxon>Pezizomycotina</taxon>
        <taxon>Sordariomycetes</taxon>
        <taxon>Hypocreomycetidae</taxon>
        <taxon>Glomerellales</taxon>
        <taxon>Plectosphaerellaceae</taxon>
        <taxon>Plectosphaerella</taxon>
    </lineage>
</organism>
<dbReference type="Pfam" id="PF00270">
    <property type="entry name" value="DEAD"/>
    <property type="match status" value="1"/>
</dbReference>
<dbReference type="GO" id="GO:0000724">
    <property type="term" value="P:double-strand break repair via homologous recombination"/>
    <property type="evidence" value="ECO:0007669"/>
    <property type="project" value="TreeGrafter"/>
</dbReference>
<dbReference type="NCBIfam" id="TIGR00614">
    <property type="entry name" value="recQ_fam"/>
    <property type="match status" value="1"/>
</dbReference>
<keyword evidence="2 9" id="KW-0547">Nucleotide-binding</keyword>
<dbReference type="GO" id="GO:0005737">
    <property type="term" value="C:cytoplasm"/>
    <property type="evidence" value="ECO:0007669"/>
    <property type="project" value="TreeGrafter"/>
</dbReference>
<dbReference type="CDD" id="cd17920">
    <property type="entry name" value="DEXHc_RecQ"/>
    <property type="match status" value="1"/>
</dbReference>
<dbReference type="Pfam" id="PF00271">
    <property type="entry name" value="Helicase_C"/>
    <property type="match status" value="1"/>
</dbReference>
<evidence type="ECO:0000256" key="8">
    <source>
        <dbReference type="ARBA" id="ARBA00034617"/>
    </source>
</evidence>
<dbReference type="GO" id="GO:0016787">
    <property type="term" value="F:hydrolase activity"/>
    <property type="evidence" value="ECO:0007669"/>
    <property type="project" value="UniProtKB-KW"/>
</dbReference>
<dbReference type="InterPro" id="IPR032284">
    <property type="entry name" value="RecQ_Zn-bd"/>
</dbReference>
<name>A0A9P8VEL7_9PEZI</name>
<gene>
    <name evidence="12" type="ORF">F5X68DRAFT_80531</name>
</gene>
<comment type="similarity">
    <text evidence="1 9">Belongs to the helicase family. RecQ subfamily.</text>
</comment>
<dbReference type="InterPro" id="IPR014001">
    <property type="entry name" value="Helicase_ATP-bd"/>
</dbReference>
<evidence type="ECO:0000313" key="12">
    <source>
        <dbReference type="EMBL" id="KAH6688547.1"/>
    </source>
</evidence>
<proteinExistence type="inferred from homology"/>
<keyword evidence="4 9" id="KW-0347">Helicase</keyword>
<dbReference type="Gene3D" id="3.40.50.300">
    <property type="entry name" value="P-loop containing nucleotide triphosphate hydrolases"/>
    <property type="match status" value="2"/>
</dbReference>
<dbReference type="PROSITE" id="PS51192">
    <property type="entry name" value="HELICASE_ATP_BIND_1"/>
    <property type="match status" value="1"/>
</dbReference>
<comment type="catalytic activity">
    <reaction evidence="8 9">
        <text>Couples ATP hydrolysis with the unwinding of duplex DNA by translocating in the 3'-5' direction.</text>
        <dbReference type="EC" id="5.6.2.4"/>
    </reaction>
</comment>
<dbReference type="PROSITE" id="PS51194">
    <property type="entry name" value="HELICASE_CTER"/>
    <property type="match status" value="1"/>
</dbReference>
<dbReference type="GO" id="GO:0005524">
    <property type="term" value="F:ATP binding"/>
    <property type="evidence" value="ECO:0007669"/>
    <property type="project" value="UniProtKB-KW"/>
</dbReference>
<keyword evidence="7 9" id="KW-0539">Nucleus</keyword>
<evidence type="ECO:0000256" key="4">
    <source>
        <dbReference type="ARBA" id="ARBA00022806"/>
    </source>
</evidence>
<keyword evidence="5 9" id="KW-0067">ATP-binding</keyword>
<dbReference type="Proteomes" id="UP000770015">
    <property type="component" value="Unassembled WGS sequence"/>
</dbReference>
<dbReference type="OrthoDB" id="10261556at2759"/>